<evidence type="ECO:0000259" key="3">
    <source>
        <dbReference type="Pfam" id="PF02470"/>
    </source>
</evidence>
<keyword evidence="2" id="KW-1133">Transmembrane helix</keyword>
<protein>
    <submittedName>
        <fullName evidence="5">Phospholipid/cholesterol/gamma-HCH transport system substrate-binding protein</fullName>
    </submittedName>
</protein>
<keyword evidence="6" id="KW-1185">Reference proteome</keyword>
<dbReference type="GO" id="GO:0005576">
    <property type="term" value="C:extracellular region"/>
    <property type="evidence" value="ECO:0007669"/>
    <property type="project" value="TreeGrafter"/>
</dbReference>
<dbReference type="STRING" id="1206085.SAMN05443575_1254"/>
<feature type="transmembrane region" description="Helical" evidence="2">
    <location>
        <begin position="35"/>
        <end position="53"/>
    </location>
</feature>
<evidence type="ECO:0000259" key="4">
    <source>
        <dbReference type="Pfam" id="PF11887"/>
    </source>
</evidence>
<evidence type="ECO:0000256" key="2">
    <source>
        <dbReference type="SAM" id="Phobius"/>
    </source>
</evidence>
<dbReference type="EMBL" id="FQVU01000002">
    <property type="protein sequence ID" value="SHG05909.1"/>
    <property type="molecule type" value="Genomic_DNA"/>
</dbReference>
<dbReference type="InterPro" id="IPR052336">
    <property type="entry name" value="MlaD_Phospholipid_Transporter"/>
</dbReference>
<evidence type="ECO:0000313" key="6">
    <source>
        <dbReference type="Proteomes" id="UP000186132"/>
    </source>
</evidence>
<accession>A0A1M5GQ98</accession>
<dbReference type="Pfam" id="PF02470">
    <property type="entry name" value="MlaD"/>
    <property type="match status" value="1"/>
</dbReference>
<dbReference type="InterPro" id="IPR024516">
    <property type="entry name" value="Mce_C"/>
</dbReference>
<dbReference type="PANTHER" id="PTHR33371:SF18">
    <property type="entry name" value="MCE-FAMILY PROTEIN MCE3C"/>
    <property type="match status" value="1"/>
</dbReference>
<sequence length="353" mass="38066">MSEQTNANEVDSTPVATRKAPRIGKSFSSRNPTPIGAIGLVFILVLLFAAFNAKSLPLIGGGTEYTAEFKESANLQPDDDVRIAGVRVGTVDSVGVHDSTVTVKFTVKDGFVGDRSTLDIKLRTLLGAKYISIDSVGTQSQDPDKVIGKDRTTSPFDVYPAFTKLTNTIDDIDTNALQKAFATLSDDFRGTPASVAPVVRGLSRLSLTVSSRDTQLRTLLARANQVTGVLAARDTDLQKLLADGNLLLDELNQRRDAIRSLLVNTRVLSIQLRGLVADNQKTLQPLLDNLDELLTLLRNNEDSLDRGLALLAPFYRTFTNVIGSGRWFDNYIQNFNGSAVAGLLANALPGGSS</sequence>
<dbReference type="PANTHER" id="PTHR33371">
    <property type="entry name" value="INTERMEMBRANE PHOSPHOLIPID TRANSPORT SYSTEM BINDING PROTEIN MLAD-RELATED"/>
    <property type="match status" value="1"/>
</dbReference>
<dbReference type="InterPro" id="IPR003399">
    <property type="entry name" value="Mce/MlaD"/>
</dbReference>
<dbReference type="NCBIfam" id="TIGR00996">
    <property type="entry name" value="Mtu_fam_mce"/>
    <property type="match status" value="1"/>
</dbReference>
<dbReference type="Pfam" id="PF11887">
    <property type="entry name" value="Mce4_CUP1"/>
    <property type="match status" value="1"/>
</dbReference>
<evidence type="ECO:0000256" key="1">
    <source>
        <dbReference type="SAM" id="MobiDB-lite"/>
    </source>
</evidence>
<keyword evidence="2" id="KW-0472">Membrane</keyword>
<organism evidence="5 6">
    <name type="scientific">Jatrophihabitans endophyticus</name>
    <dbReference type="NCBI Taxonomy" id="1206085"/>
    <lineage>
        <taxon>Bacteria</taxon>
        <taxon>Bacillati</taxon>
        <taxon>Actinomycetota</taxon>
        <taxon>Actinomycetes</taxon>
        <taxon>Jatrophihabitantales</taxon>
        <taxon>Jatrophihabitantaceae</taxon>
        <taxon>Jatrophihabitans</taxon>
    </lineage>
</organism>
<dbReference type="InterPro" id="IPR005693">
    <property type="entry name" value="Mce"/>
</dbReference>
<proteinExistence type="predicted"/>
<dbReference type="AlphaFoldDB" id="A0A1M5GQ98"/>
<reference evidence="5 6" key="1">
    <citation type="submission" date="2016-11" db="EMBL/GenBank/DDBJ databases">
        <authorList>
            <person name="Jaros S."/>
            <person name="Januszkiewicz K."/>
            <person name="Wedrychowicz H."/>
        </authorList>
    </citation>
    <scope>NUCLEOTIDE SEQUENCE [LARGE SCALE GENOMIC DNA]</scope>
    <source>
        <strain evidence="5 6">DSM 45627</strain>
    </source>
</reference>
<name>A0A1M5GQ98_9ACTN</name>
<dbReference type="PRINTS" id="PR01782">
    <property type="entry name" value="MCEVIRFACTOR"/>
</dbReference>
<feature type="compositionally biased region" description="Polar residues" evidence="1">
    <location>
        <begin position="1"/>
        <end position="15"/>
    </location>
</feature>
<feature type="region of interest" description="Disordered" evidence="1">
    <location>
        <begin position="1"/>
        <end position="26"/>
    </location>
</feature>
<dbReference type="Proteomes" id="UP000186132">
    <property type="component" value="Unassembled WGS sequence"/>
</dbReference>
<gene>
    <name evidence="5" type="ORF">SAMN05443575_1254</name>
</gene>
<dbReference type="RefSeq" id="WP_084180906.1">
    <property type="nucleotide sequence ID" value="NZ_FQVU01000002.1"/>
</dbReference>
<feature type="domain" description="Mce/MlaD" evidence="3">
    <location>
        <begin position="62"/>
        <end position="134"/>
    </location>
</feature>
<evidence type="ECO:0000313" key="5">
    <source>
        <dbReference type="EMBL" id="SHG05909.1"/>
    </source>
</evidence>
<dbReference type="OrthoDB" id="5241191at2"/>
<keyword evidence="2" id="KW-0812">Transmembrane</keyword>
<feature type="domain" description="Mammalian cell entry C-terminal" evidence="4">
    <location>
        <begin position="143"/>
        <end position="324"/>
    </location>
</feature>